<sequence>MSFNDLDTVILMLIADQLHKDEPRIAQFATISRRWLSVLEALTFRHQRVDSDQRLRQLSHYLTPDRRVALRSLDVTIHLPQYGPFQWRELETEPEKAINNQIFSTSMTTLFETINSWSTHAVSDPPISKSSSSARGSRPCFTLEIQAVCKSDYYHMDYQDAHRRRCMSERISNLDCVMTRQESSYLDLVRQLPPLPTVSELIIHGGAPRVFQEIYPRYISAQAALRIVEACPFADRVELQLHDMESKRLTQRNLEREACARNISLVPKSVTHLQLHYPGVVPQNQFFKPPMIPTVNGKDFFTVVSDGLLEITSLTTHWPKLRKLHVDFDVVTPIGHWMLERNLKESEHEEPDSDEDGEYEVMRFFEERDDYEMPARFDWPRRFFRSACNCDAFDGVHLAIAKAIPRMPNLRTLRFSVDQGTAGCVCTYTCDGRENHKVLWRSCSTTTYEPSPEVMAEWKKAVAQRSGHLELQVASIDDPAASDLVRGISWPHF</sequence>
<reference evidence="2" key="2">
    <citation type="submission" date="2021-08" db="EMBL/GenBank/DDBJ databases">
        <authorList>
            <person name="Gostincar C."/>
            <person name="Sun X."/>
            <person name="Song Z."/>
            <person name="Gunde-Cimerman N."/>
        </authorList>
    </citation>
    <scope>NUCLEOTIDE SEQUENCE</scope>
    <source>
        <strain evidence="2">EXF-9911</strain>
    </source>
</reference>
<gene>
    <name evidence="2" type="ORF">KCU76_g11294</name>
</gene>
<dbReference type="EMBL" id="JAHFXF010000536">
    <property type="protein sequence ID" value="KAG9686036.1"/>
    <property type="molecule type" value="Genomic_DNA"/>
</dbReference>
<accession>A0A9P8J5P8</accession>
<name>A0A9P8J5P8_AURME</name>
<dbReference type="AlphaFoldDB" id="A0A9P8J5P8"/>
<comment type="caution">
    <text evidence="2">The sequence shown here is derived from an EMBL/GenBank/DDBJ whole genome shotgun (WGS) entry which is preliminary data.</text>
</comment>
<organism evidence="2 3">
    <name type="scientific">Aureobasidium melanogenum</name>
    <name type="common">Aureobasidium pullulans var. melanogenum</name>
    <dbReference type="NCBI Taxonomy" id="46634"/>
    <lineage>
        <taxon>Eukaryota</taxon>
        <taxon>Fungi</taxon>
        <taxon>Dikarya</taxon>
        <taxon>Ascomycota</taxon>
        <taxon>Pezizomycotina</taxon>
        <taxon>Dothideomycetes</taxon>
        <taxon>Dothideomycetidae</taxon>
        <taxon>Dothideales</taxon>
        <taxon>Saccotheciaceae</taxon>
        <taxon>Aureobasidium</taxon>
    </lineage>
</organism>
<dbReference type="InterPro" id="IPR046676">
    <property type="entry name" value="DUF6546"/>
</dbReference>
<feature type="domain" description="DUF6546" evidence="1">
    <location>
        <begin position="399"/>
        <end position="477"/>
    </location>
</feature>
<dbReference type="OrthoDB" id="5985073at2759"/>
<reference evidence="2" key="1">
    <citation type="journal article" date="2021" name="J Fungi (Basel)">
        <title>Virulence traits and population genomics of the black yeast Aureobasidium melanogenum.</title>
        <authorList>
            <person name="Cernosa A."/>
            <person name="Sun X."/>
            <person name="Gostincar C."/>
            <person name="Fang C."/>
            <person name="Gunde-Cimerman N."/>
            <person name="Song Z."/>
        </authorList>
    </citation>
    <scope>NUCLEOTIDE SEQUENCE</scope>
    <source>
        <strain evidence="2">EXF-9911</strain>
    </source>
</reference>
<evidence type="ECO:0000313" key="3">
    <source>
        <dbReference type="Proteomes" id="UP000779574"/>
    </source>
</evidence>
<protein>
    <recommendedName>
        <fullName evidence="1">DUF6546 domain-containing protein</fullName>
    </recommendedName>
</protein>
<feature type="non-terminal residue" evidence="2">
    <location>
        <position position="493"/>
    </location>
</feature>
<proteinExistence type="predicted"/>
<dbReference type="Proteomes" id="UP000779574">
    <property type="component" value="Unassembled WGS sequence"/>
</dbReference>
<evidence type="ECO:0000313" key="2">
    <source>
        <dbReference type="EMBL" id="KAG9686036.1"/>
    </source>
</evidence>
<dbReference type="Pfam" id="PF20183">
    <property type="entry name" value="DUF6546"/>
    <property type="match status" value="1"/>
</dbReference>
<evidence type="ECO:0000259" key="1">
    <source>
        <dbReference type="Pfam" id="PF20183"/>
    </source>
</evidence>